<accession>W1UCZ8</accession>
<dbReference type="Pfam" id="PF20469">
    <property type="entry name" value="OLD-like_TOPRIM"/>
    <property type="match status" value="1"/>
</dbReference>
<feature type="domain" description="Endonuclease GajA/Old nuclease/RecF-like AAA" evidence="1">
    <location>
        <begin position="22"/>
        <end position="91"/>
    </location>
</feature>
<dbReference type="Proteomes" id="UP000018840">
    <property type="component" value="Unassembled WGS sequence"/>
</dbReference>
<reference evidence="3 4" key="1">
    <citation type="submission" date="2013-12" db="EMBL/GenBank/DDBJ databases">
        <title>A Varibaculum cambriense genome reconstructed from a premature infant gut community with otherwise low bacterial novelty that shifts toward anaerobic metabolism during the third week of life.</title>
        <authorList>
            <person name="Brown C.T."/>
            <person name="Sharon I."/>
            <person name="Thomas B.C."/>
            <person name="Castelle C.J."/>
            <person name="Morowitz M.J."/>
            <person name="Banfield J.F."/>
        </authorList>
    </citation>
    <scope>NUCLEOTIDE SEQUENCE [LARGE SCALE GENOMIC DNA]</scope>
    <source>
        <strain evidence="4">DORA_17_25</strain>
    </source>
</reference>
<evidence type="ECO:0000259" key="2">
    <source>
        <dbReference type="Pfam" id="PF20469"/>
    </source>
</evidence>
<protein>
    <submittedName>
        <fullName evidence="3">Uncharacterized protein</fullName>
    </submittedName>
</protein>
<dbReference type="Pfam" id="PF13175">
    <property type="entry name" value="AAA_15"/>
    <property type="match status" value="1"/>
</dbReference>
<dbReference type="InterPro" id="IPR034139">
    <property type="entry name" value="TOPRIM_OLD"/>
</dbReference>
<proteinExistence type="predicted"/>
<organism evidence="3 4">
    <name type="scientific">Negativicoccus succinicivorans DORA_17_25</name>
    <dbReference type="NCBI Taxonomy" id="1403945"/>
    <lineage>
        <taxon>Bacteria</taxon>
        <taxon>Bacillati</taxon>
        <taxon>Bacillota</taxon>
        <taxon>Negativicutes</taxon>
        <taxon>Veillonellales</taxon>
        <taxon>Veillonellaceae</taxon>
        <taxon>Negativicoccus</taxon>
    </lineage>
</organism>
<comment type="caution">
    <text evidence="3">The sequence shown here is derived from an EMBL/GenBank/DDBJ whole genome shotgun (WGS) entry which is preliminary data.</text>
</comment>
<dbReference type="InterPro" id="IPR041685">
    <property type="entry name" value="AAA_GajA/Old/RecF-like"/>
</dbReference>
<dbReference type="EMBL" id="AZMC01000163">
    <property type="protein sequence ID" value="ETI89533.1"/>
    <property type="molecule type" value="Genomic_DNA"/>
</dbReference>
<dbReference type="PANTHER" id="PTHR43581:SF2">
    <property type="entry name" value="EXCINUCLEASE ATPASE SUBUNIT"/>
    <property type="match status" value="1"/>
</dbReference>
<sequence>MHADREYAIIQLTVGEVTGLHIVSMEIENYRTFRHVRMVFDSTQNYLVGSHNIGKTNFLKILETLHEKKSFAAEDFREKDKPIRVFIALQMERRRQLIINGKPLDDADGLLRLEVSQEPGAEAFTMSNLEHHEVLPEDWKQSVRYLTHLPTGMQRNELSEEARADLRDILGQFIAEEGERLRSILHDMAKHSGADVAAVDRLSDSLDTWVDYLTESDGSERDADDTFRMLMLTGFQMLRELMMLNDDPREPFQDYLIVDDKGRKYLPLIIGIDEPEIHQHPYRQRTLIEFYRGILANESPLMCELFQRFLGIDGLEGQLFIVTNSTDCLIDDYRYILRLYRDETGEVRAASGAEFSFAPDVEKHLIMHFPEVKEALFARSVLIVEGETEYGAFAGFAKTLGYHFDFLGVCLVNARGESSIVKIAQLFERFHLGTVSLYDRDVSLKTPRGENIFFTDEICLELDIVEHISRKNKWEVLYQVVHELAEGDDFVYKDMVKRAVSKWKPDPKRMFQSRKLKSIGGRDEEGRRFYYFAWFYSNKGVLVGRLLAQYLDEDLIPPAFRYPIERAAELAK</sequence>
<gene>
    <name evidence="3" type="ORF">Q612_NSC00163G0001</name>
</gene>
<feature type="domain" description="OLD protein-like TOPRIM" evidence="2">
    <location>
        <begin position="376"/>
        <end position="441"/>
    </location>
</feature>
<dbReference type="Gene3D" id="3.40.50.300">
    <property type="entry name" value="P-loop containing nucleotide triphosphate hydrolases"/>
    <property type="match status" value="1"/>
</dbReference>
<evidence type="ECO:0000259" key="1">
    <source>
        <dbReference type="Pfam" id="PF13175"/>
    </source>
</evidence>
<dbReference type="CDD" id="cd01026">
    <property type="entry name" value="TOPRIM_OLD"/>
    <property type="match status" value="1"/>
</dbReference>
<dbReference type="AlphaFoldDB" id="W1UCZ8"/>
<dbReference type="InterPro" id="IPR051396">
    <property type="entry name" value="Bact_Antivir_Def_Nuclease"/>
</dbReference>
<name>W1UCZ8_9FIRM</name>
<evidence type="ECO:0000313" key="3">
    <source>
        <dbReference type="EMBL" id="ETI89533.1"/>
    </source>
</evidence>
<dbReference type="InterPro" id="IPR027417">
    <property type="entry name" value="P-loop_NTPase"/>
</dbReference>
<evidence type="ECO:0000313" key="4">
    <source>
        <dbReference type="Proteomes" id="UP000018840"/>
    </source>
</evidence>
<dbReference type="SUPFAM" id="SSF52540">
    <property type="entry name" value="P-loop containing nucleoside triphosphate hydrolases"/>
    <property type="match status" value="1"/>
</dbReference>
<dbReference type="PANTHER" id="PTHR43581">
    <property type="entry name" value="ATP/GTP PHOSPHATASE"/>
    <property type="match status" value="1"/>
</dbReference>